<keyword evidence="5" id="KW-0812">Transmembrane</keyword>
<gene>
    <name evidence="7" type="ORF">QYM36_003998</name>
</gene>
<comment type="caution">
    <text evidence="7">The sequence shown here is derived from an EMBL/GenBank/DDBJ whole genome shotgun (WGS) entry which is preliminary data.</text>
</comment>
<dbReference type="GO" id="GO:0016298">
    <property type="term" value="F:lipase activity"/>
    <property type="evidence" value="ECO:0007669"/>
    <property type="project" value="InterPro"/>
</dbReference>
<dbReference type="InterPro" id="IPR000734">
    <property type="entry name" value="TAG_lipase"/>
</dbReference>
<dbReference type="Pfam" id="PF00151">
    <property type="entry name" value="Lipase"/>
    <property type="match status" value="1"/>
</dbReference>
<dbReference type="GO" id="GO:0016042">
    <property type="term" value="P:lipid catabolic process"/>
    <property type="evidence" value="ECO:0007669"/>
    <property type="project" value="TreeGrafter"/>
</dbReference>
<dbReference type="PANTHER" id="PTHR11610">
    <property type="entry name" value="LIPASE"/>
    <property type="match status" value="1"/>
</dbReference>
<dbReference type="SUPFAM" id="SSF53474">
    <property type="entry name" value="alpha/beta-Hydrolases"/>
    <property type="match status" value="1"/>
</dbReference>
<evidence type="ECO:0000313" key="7">
    <source>
        <dbReference type="EMBL" id="KAK2721872.1"/>
    </source>
</evidence>
<comment type="subcellular location">
    <subcellularLocation>
        <location evidence="1">Secreted</location>
    </subcellularLocation>
</comment>
<keyword evidence="8" id="KW-1185">Reference proteome</keyword>
<sequence length="366" mass="40858">MRKMAWYDVAGVALGVIGSMLQLWIITLQTGNSPHTEFLLFPGSDGLFQLAIYDNEEYRVPFHPTQDVKFLLYTPSNRKEAFRIFVNNVKILRTSPFMPNISVRIFIHGFGMSTRLGKFAKEIVKTFMAEDADHCNLIHVDWEKSAMAPLYNTAAANSKEVGYELSKLVHFLVSNGANLSTVHIVGFSMGAHVAGFAAKHFKKNYGQMLPRVTGLDPALPWYFVRGALERLDYTDADFVDVIHTNGKSSSMFVGLGIHNSIGHADFFVNGGDKQTGCQGLLNRVRELPACSHMRSWKYFLESVASAKKFLAVPCPDYPSFKAGLCGDCDKTKSNCSMALPMGFWTPPTARGNFYLLTKGRRPYSYT</sequence>
<protein>
    <recommendedName>
        <fullName evidence="6">Lipase domain-containing protein</fullName>
    </recommendedName>
</protein>
<feature type="domain" description="Lipase" evidence="6">
    <location>
        <begin position="66"/>
        <end position="363"/>
    </location>
</feature>
<evidence type="ECO:0000256" key="4">
    <source>
        <dbReference type="RuleBase" id="RU004262"/>
    </source>
</evidence>
<evidence type="ECO:0000256" key="2">
    <source>
        <dbReference type="ARBA" id="ARBA00010701"/>
    </source>
</evidence>
<name>A0AA88L9A6_ARTSF</name>
<accession>A0AA88L9A6</accession>
<evidence type="ECO:0000259" key="6">
    <source>
        <dbReference type="Pfam" id="PF00151"/>
    </source>
</evidence>
<dbReference type="PRINTS" id="PR00821">
    <property type="entry name" value="TAGLIPASE"/>
</dbReference>
<dbReference type="InterPro" id="IPR033906">
    <property type="entry name" value="Lipase_N"/>
</dbReference>
<dbReference type="EMBL" id="JAVRJZ010000006">
    <property type="protein sequence ID" value="KAK2721872.1"/>
    <property type="molecule type" value="Genomic_DNA"/>
</dbReference>
<dbReference type="GO" id="GO:0005615">
    <property type="term" value="C:extracellular space"/>
    <property type="evidence" value="ECO:0007669"/>
    <property type="project" value="TreeGrafter"/>
</dbReference>
<keyword evidence="3" id="KW-0964">Secreted</keyword>
<keyword evidence="5" id="KW-1133">Transmembrane helix</keyword>
<evidence type="ECO:0000256" key="3">
    <source>
        <dbReference type="ARBA" id="ARBA00022525"/>
    </source>
</evidence>
<evidence type="ECO:0000256" key="1">
    <source>
        <dbReference type="ARBA" id="ARBA00004613"/>
    </source>
</evidence>
<proteinExistence type="inferred from homology"/>
<dbReference type="InterPro" id="IPR029058">
    <property type="entry name" value="AB_hydrolase_fold"/>
</dbReference>
<feature type="transmembrane region" description="Helical" evidence="5">
    <location>
        <begin position="7"/>
        <end position="26"/>
    </location>
</feature>
<evidence type="ECO:0000256" key="5">
    <source>
        <dbReference type="SAM" id="Phobius"/>
    </source>
</evidence>
<evidence type="ECO:0000313" key="8">
    <source>
        <dbReference type="Proteomes" id="UP001187531"/>
    </source>
</evidence>
<dbReference type="InterPro" id="IPR013818">
    <property type="entry name" value="Lipase"/>
</dbReference>
<reference evidence="7" key="1">
    <citation type="submission" date="2023-07" db="EMBL/GenBank/DDBJ databases">
        <title>Chromosome-level genome assembly of Artemia franciscana.</title>
        <authorList>
            <person name="Jo E."/>
        </authorList>
    </citation>
    <scope>NUCLEOTIDE SEQUENCE</scope>
    <source>
        <tissue evidence="7">Whole body</tissue>
    </source>
</reference>
<dbReference type="AlphaFoldDB" id="A0AA88L9A6"/>
<dbReference type="Proteomes" id="UP001187531">
    <property type="component" value="Unassembled WGS sequence"/>
</dbReference>
<organism evidence="7 8">
    <name type="scientific">Artemia franciscana</name>
    <name type="common">Brine shrimp</name>
    <name type="synonym">Artemia sanfranciscana</name>
    <dbReference type="NCBI Taxonomy" id="6661"/>
    <lineage>
        <taxon>Eukaryota</taxon>
        <taxon>Metazoa</taxon>
        <taxon>Ecdysozoa</taxon>
        <taxon>Arthropoda</taxon>
        <taxon>Crustacea</taxon>
        <taxon>Branchiopoda</taxon>
        <taxon>Anostraca</taxon>
        <taxon>Artemiidae</taxon>
        <taxon>Artemia</taxon>
    </lineage>
</organism>
<dbReference type="Gene3D" id="3.40.50.1820">
    <property type="entry name" value="alpha/beta hydrolase"/>
    <property type="match status" value="1"/>
</dbReference>
<dbReference type="CDD" id="cd00707">
    <property type="entry name" value="Pancreat_lipase_like"/>
    <property type="match status" value="1"/>
</dbReference>
<keyword evidence="5" id="KW-0472">Membrane</keyword>
<comment type="similarity">
    <text evidence="2 4">Belongs to the AB hydrolase superfamily. Lipase family.</text>
</comment>
<dbReference type="PANTHER" id="PTHR11610:SF190">
    <property type="entry name" value="VITELLOGENIN-3-LIKE PROTEIN"/>
    <property type="match status" value="1"/>
</dbReference>